<evidence type="ECO:0000313" key="1">
    <source>
        <dbReference type="EMBL" id="TFK82146.1"/>
    </source>
</evidence>
<organism evidence="1 2">
    <name type="scientific">Polyporus arcularius HHB13444</name>
    <dbReference type="NCBI Taxonomy" id="1314778"/>
    <lineage>
        <taxon>Eukaryota</taxon>
        <taxon>Fungi</taxon>
        <taxon>Dikarya</taxon>
        <taxon>Basidiomycota</taxon>
        <taxon>Agaricomycotina</taxon>
        <taxon>Agaricomycetes</taxon>
        <taxon>Polyporales</taxon>
        <taxon>Polyporaceae</taxon>
        <taxon>Polyporus</taxon>
    </lineage>
</organism>
<proteinExistence type="predicted"/>
<dbReference type="EMBL" id="ML211516">
    <property type="protein sequence ID" value="TFK82146.1"/>
    <property type="molecule type" value="Genomic_DNA"/>
</dbReference>
<dbReference type="InParanoid" id="A0A5C3NXH6"/>
<evidence type="ECO:0008006" key="3">
    <source>
        <dbReference type="Google" id="ProtNLM"/>
    </source>
</evidence>
<name>A0A5C3NXH6_9APHY</name>
<protein>
    <recommendedName>
        <fullName evidence="3">HNH nuclease domain-containing protein</fullName>
    </recommendedName>
</protein>
<accession>A0A5C3NXH6</accession>
<dbReference type="AlphaFoldDB" id="A0A5C3NXH6"/>
<keyword evidence="2" id="KW-1185">Reference proteome</keyword>
<reference evidence="1 2" key="1">
    <citation type="journal article" date="2019" name="Nat. Ecol. Evol.">
        <title>Megaphylogeny resolves global patterns of mushroom evolution.</title>
        <authorList>
            <person name="Varga T."/>
            <person name="Krizsan K."/>
            <person name="Foldi C."/>
            <person name="Dima B."/>
            <person name="Sanchez-Garcia M."/>
            <person name="Sanchez-Ramirez S."/>
            <person name="Szollosi G.J."/>
            <person name="Szarkandi J.G."/>
            <person name="Papp V."/>
            <person name="Albert L."/>
            <person name="Andreopoulos W."/>
            <person name="Angelini C."/>
            <person name="Antonin V."/>
            <person name="Barry K.W."/>
            <person name="Bougher N.L."/>
            <person name="Buchanan P."/>
            <person name="Buyck B."/>
            <person name="Bense V."/>
            <person name="Catcheside P."/>
            <person name="Chovatia M."/>
            <person name="Cooper J."/>
            <person name="Damon W."/>
            <person name="Desjardin D."/>
            <person name="Finy P."/>
            <person name="Geml J."/>
            <person name="Haridas S."/>
            <person name="Hughes K."/>
            <person name="Justo A."/>
            <person name="Karasinski D."/>
            <person name="Kautmanova I."/>
            <person name="Kiss B."/>
            <person name="Kocsube S."/>
            <person name="Kotiranta H."/>
            <person name="LaButti K.M."/>
            <person name="Lechner B.E."/>
            <person name="Liimatainen K."/>
            <person name="Lipzen A."/>
            <person name="Lukacs Z."/>
            <person name="Mihaltcheva S."/>
            <person name="Morgado L.N."/>
            <person name="Niskanen T."/>
            <person name="Noordeloos M.E."/>
            <person name="Ohm R.A."/>
            <person name="Ortiz-Santana B."/>
            <person name="Ovrebo C."/>
            <person name="Racz N."/>
            <person name="Riley R."/>
            <person name="Savchenko A."/>
            <person name="Shiryaev A."/>
            <person name="Soop K."/>
            <person name="Spirin V."/>
            <person name="Szebenyi C."/>
            <person name="Tomsovsky M."/>
            <person name="Tulloss R.E."/>
            <person name="Uehling J."/>
            <person name="Grigoriev I.V."/>
            <person name="Vagvolgyi C."/>
            <person name="Papp T."/>
            <person name="Martin F.M."/>
            <person name="Miettinen O."/>
            <person name="Hibbett D.S."/>
            <person name="Nagy L.G."/>
        </authorList>
    </citation>
    <scope>NUCLEOTIDE SEQUENCE [LARGE SCALE GENOMIC DNA]</scope>
    <source>
        <strain evidence="1 2">HHB13444</strain>
    </source>
</reference>
<sequence length="351" mass="39476">MTPVYHLSEIAKKRHADTFIWWPSVRAPIIACYNSQLTGHVQASTICNWIKVATGTQTKVQLMSATGNHVKIHHMGILQYQLQILKPQPSSPLPIIEDHELLLPGDYVCVFEGAAGTRPHVTYNRASRVSLASARQFYLTRLSVDCRKIPVELIQQKDSTTNGSKRCILTGTSEPADIVTEWIFPPALSHQIPRTAADVGIPVPAKKQRDLGQLEYTTPSNLIVMRKELYELFQDNAFSIDVDDGFKVYRFNQSAVNAAGLPKQLEGVDQLKEMVPFLRAHFHWTLSINFLGGAIENEFDMNTIRQFRERMGLNGDPDSELAAPEDQGWDSLMGQDAKKLMEEGAWKDIVY</sequence>
<evidence type="ECO:0000313" key="2">
    <source>
        <dbReference type="Proteomes" id="UP000308197"/>
    </source>
</evidence>
<dbReference type="Proteomes" id="UP000308197">
    <property type="component" value="Unassembled WGS sequence"/>
</dbReference>
<gene>
    <name evidence="1" type="ORF">K466DRAFT_666678</name>
</gene>